<dbReference type="EMBL" id="LATX01001258">
    <property type="protein sequence ID" value="KTB43021.1"/>
    <property type="molecule type" value="Genomic_DNA"/>
</dbReference>
<evidence type="ECO:0000313" key="1">
    <source>
        <dbReference type="EMBL" id="KTB43021.1"/>
    </source>
</evidence>
<protein>
    <submittedName>
        <fullName evidence="1">Uncharacterized protein</fullName>
    </submittedName>
</protein>
<sequence length="200" mass="22671">MAFVQYLESSYDAMNCLDGATGDDQDCNMHVQEEGEYETVGDRGTLERYSPYCDNPSWRKVPPARIRTYRLTSTSRSGALIADIRIKTRLHDHRLKRLGSFKTRCLEGNHQIATGKYRHHSLVTYHSSCADFISLPLLRKAQDVSPRSLLHTKGRELELKEHPDVSYVGHYAWGANFDRSGGDAHTLEDIDPDSGWMAAI</sequence>
<accession>A0A0W0G385</accession>
<gene>
    <name evidence="1" type="ORF">WG66_4383</name>
</gene>
<organism evidence="1 2">
    <name type="scientific">Moniliophthora roreri</name>
    <name type="common">Frosty pod rot fungus</name>
    <name type="synonym">Monilia roreri</name>
    <dbReference type="NCBI Taxonomy" id="221103"/>
    <lineage>
        <taxon>Eukaryota</taxon>
        <taxon>Fungi</taxon>
        <taxon>Dikarya</taxon>
        <taxon>Basidiomycota</taxon>
        <taxon>Agaricomycotina</taxon>
        <taxon>Agaricomycetes</taxon>
        <taxon>Agaricomycetidae</taxon>
        <taxon>Agaricales</taxon>
        <taxon>Marasmiineae</taxon>
        <taxon>Marasmiaceae</taxon>
        <taxon>Moniliophthora</taxon>
    </lineage>
</organism>
<reference evidence="1 2" key="1">
    <citation type="submission" date="2015-12" db="EMBL/GenBank/DDBJ databases">
        <title>Draft genome sequence of Moniliophthora roreri, the causal agent of frosty pod rot of cacao.</title>
        <authorList>
            <person name="Aime M.C."/>
            <person name="Diaz-Valderrama J.R."/>
            <person name="Kijpornyongpan T."/>
            <person name="Phillips-Mora W."/>
        </authorList>
    </citation>
    <scope>NUCLEOTIDE SEQUENCE [LARGE SCALE GENOMIC DNA]</scope>
    <source>
        <strain evidence="1 2">MCA 2952</strain>
    </source>
</reference>
<proteinExistence type="predicted"/>
<evidence type="ECO:0000313" key="2">
    <source>
        <dbReference type="Proteomes" id="UP000054988"/>
    </source>
</evidence>
<dbReference type="AlphaFoldDB" id="A0A0W0G385"/>
<dbReference type="Proteomes" id="UP000054988">
    <property type="component" value="Unassembled WGS sequence"/>
</dbReference>
<comment type="caution">
    <text evidence="1">The sequence shown here is derived from an EMBL/GenBank/DDBJ whole genome shotgun (WGS) entry which is preliminary data.</text>
</comment>
<name>A0A0W0G385_MONRR</name>